<keyword evidence="2" id="KW-1185">Reference proteome</keyword>
<proteinExistence type="predicted"/>
<accession>A0A165BLX9</accession>
<organism evidence="1 2">
    <name type="scientific">Laetiporus sulphureus 93-53</name>
    <dbReference type="NCBI Taxonomy" id="1314785"/>
    <lineage>
        <taxon>Eukaryota</taxon>
        <taxon>Fungi</taxon>
        <taxon>Dikarya</taxon>
        <taxon>Basidiomycota</taxon>
        <taxon>Agaricomycotina</taxon>
        <taxon>Agaricomycetes</taxon>
        <taxon>Polyporales</taxon>
        <taxon>Laetiporus</taxon>
    </lineage>
</organism>
<dbReference type="EMBL" id="KV427667">
    <property type="protein sequence ID" value="KZT01289.1"/>
    <property type="molecule type" value="Genomic_DNA"/>
</dbReference>
<protein>
    <recommendedName>
        <fullName evidence="3">F-box domain-containing protein</fullName>
    </recommendedName>
</protein>
<dbReference type="GeneID" id="63830375"/>
<reference evidence="1 2" key="1">
    <citation type="journal article" date="2016" name="Mol. Biol. Evol.">
        <title>Comparative Genomics of Early-Diverging Mushroom-Forming Fungi Provides Insights into the Origins of Lignocellulose Decay Capabilities.</title>
        <authorList>
            <person name="Nagy L.G."/>
            <person name="Riley R."/>
            <person name="Tritt A."/>
            <person name="Adam C."/>
            <person name="Daum C."/>
            <person name="Floudas D."/>
            <person name="Sun H."/>
            <person name="Yadav J.S."/>
            <person name="Pangilinan J."/>
            <person name="Larsson K.H."/>
            <person name="Matsuura K."/>
            <person name="Barry K."/>
            <person name="Labutti K."/>
            <person name="Kuo R."/>
            <person name="Ohm R.A."/>
            <person name="Bhattacharya S.S."/>
            <person name="Shirouzu T."/>
            <person name="Yoshinaga Y."/>
            <person name="Martin F.M."/>
            <person name="Grigoriev I.V."/>
            <person name="Hibbett D.S."/>
        </authorList>
    </citation>
    <scope>NUCLEOTIDE SEQUENCE [LARGE SCALE GENOMIC DNA]</scope>
    <source>
        <strain evidence="1 2">93-53</strain>
    </source>
</reference>
<dbReference type="OrthoDB" id="2757428at2759"/>
<evidence type="ECO:0000313" key="1">
    <source>
        <dbReference type="EMBL" id="KZT01289.1"/>
    </source>
</evidence>
<evidence type="ECO:0008006" key="3">
    <source>
        <dbReference type="Google" id="ProtNLM"/>
    </source>
</evidence>
<dbReference type="RefSeq" id="XP_040759029.1">
    <property type="nucleotide sequence ID" value="XM_040913347.1"/>
</dbReference>
<sequence length="558" mass="64152">MSDLIKILSSKFEQTDARQRAFRILHLKDLEGLIKAAETTVQARRRDLNARVAINRLPAEVLREIFVTTCTVKLAEYRSKHYQCNDITTVWNPTWIEKGRAVSLMLVCYRWKEIASGMRELWNGIETYWEHKDRILLERSGRGPLKVLACDELEPSYAVAHALSNVEYSSRIQGLYWIWPLARRNREYLGMPAPSLRSLVLQDDQSRMPDGTLQLFDNHTPCLERLSLSHLGWLPSNAFAKLTFLALDHCNIPKAPIKLHNLLVGTPNLVDLILRNVIDSSFPRVRLEIEAADMKTVSLIRLRRLLIESMWADDIDNVFRDARLNEDMSVSIKAMWTHNDDHRILELVSTWSLNVLKQPKELHFQPHVAIVTGASSGLRFEVDHCMILEDWTAFNWAWTLPLSSISHLCTFEWDACQGPDLERVHDLLRQTTALETLSVHIEGLTKIVDALTLFRDPTDPPLCPTLTTLRVAIRKDSDCDIILDSVLLHRAQLGVKHLYVGLVNPENGHWTPRQTVKDQLQDNFESVNFETLLYDKAYGITLPLVCDEEAHAFWPPWL</sequence>
<dbReference type="AlphaFoldDB" id="A0A165BLX9"/>
<evidence type="ECO:0000313" key="2">
    <source>
        <dbReference type="Proteomes" id="UP000076871"/>
    </source>
</evidence>
<dbReference type="InParanoid" id="A0A165BLX9"/>
<name>A0A165BLX9_9APHY</name>
<dbReference type="Proteomes" id="UP000076871">
    <property type="component" value="Unassembled WGS sequence"/>
</dbReference>
<gene>
    <name evidence="1" type="ORF">LAESUDRAFT_763881</name>
</gene>